<dbReference type="PANTHER" id="PTHR46797">
    <property type="entry name" value="HTH-TYPE TRANSCRIPTIONAL REGULATOR"/>
    <property type="match status" value="1"/>
</dbReference>
<evidence type="ECO:0000256" key="3">
    <source>
        <dbReference type="ARBA" id="ARBA00023163"/>
    </source>
</evidence>
<keyword evidence="6" id="KW-1185">Reference proteome</keyword>
<gene>
    <name evidence="5" type="ORF">ACFO3A_14285</name>
</gene>
<dbReference type="Pfam" id="PF07883">
    <property type="entry name" value="Cupin_2"/>
    <property type="match status" value="1"/>
</dbReference>
<comment type="caution">
    <text evidence="5">The sequence shown here is derived from an EMBL/GenBank/DDBJ whole genome shotgun (WGS) entry which is preliminary data.</text>
</comment>
<dbReference type="SMART" id="SM00530">
    <property type="entry name" value="HTH_XRE"/>
    <property type="match status" value="1"/>
</dbReference>
<organism evidence="5 6">
    <name type="scientific">Comamonas nitrativorans</name>
    <dbReference type="NCBI Taxonomy" id="108437"/>
    <lineage>
        <taxon>Bacteria</taxon>
        <taxon>Pseudomonadati</taxon>
        <taxon>Pseudomonadota</taxon>
        <taxon>Betaproteobacteria</taxon>
        <taxon>Burkholderiales</taxon>
        <taxon>Comamonadaceae</taxon>
        <taxon>Comamonas</taxon>
    </lineage>
</organism>
<dbReference type="SUPFAM" id="SSF47413">
    <property type="entry name" value="lambda repressor-like DNA-binding domains"/>
    <property type="match status" value="1"/>
</dbReference>
<evidence type="ECO:0000256" key="1">
    <source>
        <dbReference type="ARBA" id="ARBA00023015"/>
    </source>
</evidence>
<dbReference type="PANTHER" id="PTHR46797:SF23">
    <property type="entry name" value="HTH-TYPE TRANSCRIPTIONAL REGULATOR SUTR"/>
    <property type="match status" value="1"/>
</dbReference>
<dbReference type="InterPro" id="IPR050807">
    <property type="entry name" value="TransReg_Diox_bact_type"/>
</dbReference>
<evidence type="ECO:0000256" key="2">
    <source>
        <dbReference type="ARBA" id="ARBA00023125"/>
    </source>
</evidence>
<dbReference type="EMBL" id="JBHSEW010000015">
    <property type="protein sequence ID" value="MFC4623363.1"/>
    <property type="molecule type" value="Genomic_DNA"/>
</dbReference>
<dbReference type="PROSITE" id="PS50943">
    <property type="entry name" value="HTH_CROC1"/>
    <property type="match status" value="1"/>
</dbReference>
<dbReference type="InterPro" id="IPR014710">
    <property type="entry name" value="RmlC-like_jellyroll"/>
</dbReference>
<evidence type="ECO:0000313" key="5">
    <source>
        <dbReference type="EMBL" id="MFC4623363.1"/>
    </source>
</evidence>
<evidence type="ECO:0000259" key="4">
    <source>
        <dbReference type="PROSITE" id="PS50943"/>
    </source>
</evidence>
<proteinExistence type="predicted"/>
<dbReference type="InterPro" id="IPR001387">
    <property type="entry name" value="Cro/C1-type_HTH"/>
</dbReference>
<dbReference type="SUPFAM" id="SSF51182">
    <property type="entry name" value="RmlC-like cupins"/>
    <property type="match status" value="1"/>
</dbReference>
<dbReference type="InterPro" id="IPR013096">
    <property type="entry name" value="Cupin_2"/>
</dbReference>
<keyword evidence="1" id="KW-0805">Transcription regulation</keyword>
<dbReference type="Proteomes" id="UP001595967">
    <property type="component" value="Unassembled WGS sequence"/>
</dbReference>
<evidence type="ECO:0000313" key="6">
    <source>
        <dbReference type="Proteomes" id="UP001595967"/>
    </source>
</evidence>
<reference evidence="6" key="1">
    <citation type="journal article" date="2019" name="Int. J. Syst. Evol. Microbiol.">
        <title>The Global Catalogue of Microorganisms (GCM) 10K type strain sequencing project: providing services to taxonomists for standard genome sequencing and annotation.</title>
        <authorList>
            <consortium name="The Broad Institute Genomics Platform"/>
            <consortium name="The Broad Institute Genome Sequencing Center for Infectious Disease"/>
            <person name="Wu L."/>
            <person name="Ma J."/>
        </authorList>
    </citation>
    <scope>NUCLEOTIDE SEQUENCE [LARGE SCALE GENOMIC DNA]</scope>
    <source>
        <strain evidence="6">JCM 11650</strain>
    </source>
</reference>
<accession>A0ABV9GYR2</accession>
<dbReference type="CDD" id="cd02209">
    <property type="entry name" value="cupin_XRE_C"/>
    <property type="match status" value="1"/>
</dbReference>
<keyword evidence="2" id="KW-0238">DNA-binding</keyword>
<name>A0ABV9GYR2_9BURK</name>
<dbReference type="Gene3D" id="1.10.260.40">
    <property type="entry name" value="lambda repressor-like DNA-binding domains"/>
    <property type="match status" value="1"/>
</dbReference>
<dbReference type="Pfam" id="PF01381">
    <property type="entry name" value="HTH_3"/>
    <property type="match status" value="1"/>
</dbReference>
<dbReference type="RefSeq" id="WP_377727692.1">
    <property type="nucleotide sequence ID" value="NZ_JBHSEW010000015.1"/>
</dbReference>
<keyword evidence="3" id="KW-0804">Transcription</keyword>
<protein>
    <submittedName>
        <fullName evidence="5">Helix-turn-helix domain-containing protein</fullName>
    </submittedName>
</protein>
<dbReference type="InterPro" id="IPR011051">
    <property type="entry name" value="RmlC_Cupin_sf"/>
</dbReference>
<sequence length="180" mass="19876">MREDVLTHVASNVRRLRQSAGLSQAALAEAAGLSRRMLVHLESGDTNISLSSLDRLAAALGVSFVEFVSDPARSPQRIEALAWRGNQPDSHATLLGSVPARSDAQLWIWSLAMQENYAAEPDPEGWHEMVYVIEGRLKIALEEGDRIVEAGNFAIYSSAQPYEYQNVGDRVVRFVRNVVT</sequence>
<feature type="domain" description="HTH cro/C1-type" evidence="4">
    <location>
        <begin position="13"/>
        <end position="67"/>
    </location>
</feature>
<dbReference type="CDD" id="cd00093">
    <property type="entry name" value="HTH_XRE"/>
    <property type="match status" value="1"/>
</dbReference>
<dbReference type="Gene3D" id="2.60.120.10">
    <property type="entry name" value="Jelly Rolls"/>
    <property type="match status" value="1"/>
</dbReference>
<dbReference type="InterPro" id="IPR010982">
    <property type="entry name" value="Lambda_DNA-bd_dom_sf"/>
</dbReference>